<proteinExistence type="predicted"/>
<evidence type="ECO:0000313" key="1">
    <source>
        <dbReference type="EMBL" id="JAD59004.1"/>
    </source>
</evidence>
<reference evidence="1" key="1">
    <citation type="submission" date="2014-09" db="EMBL/GenBank/DDBJ databases">
        <authorList>
            <person name="Magalhaes I.L.F."/>
            <person name="Oliveira U."/>
            <person name="Santos F.R."/>
            <person name="Vidigal T.H.D.A."/>
            <person name="Brescovit A.D."/>
            <person name="Santos A.J."/>
        </authorList>
    </citation>
    <scope>NUCLEOTIDE SEQUENCE</scope>
    <source>
        <tissue evidence="1">Shoot tissue taken approximately 20 cm above the soil surface</tissue>
    </source>
</reference>
<dbReference type="AlphaFoldDB" id="A0A0A9B4S6"/>
<organism evidence="1">
    <name type="scientific">Arundo donax</name>
    <name type="common">Giant reed</name>
    <name type="synonym">Donax arundinaceus</name>
    <dbReference type="NCBI Taxonomy" id="35708"/>
    <lineage>
        <taxon>Eukaryota</taxon>
        <taxon>Viridiplantae</taxon>
        <taxon>Streptophyta</taxon>
        <taxon>Embryophyta</taxon>
        <taxon>Tracheophyta</taxon>
        <taxon>Spermatophyta</taxon>
        <taxon>Magnoliopsida</taxon>
        <taxon>Liliopsida</taxon>
        <taxon>Poales</taxon>
        <taxon>Poaceae</taxon>
        <taxon>PACMAD clade</taxon>
        <taxon>Arundinoideae</taxon>
        <taxon>Arundineae</taxon>
        <taxon>Arundo</taxon>
    </lineage>
</organism>
<dbReference type="EMBL" id="GBRH01238891">
    <property type="protein sequence ID" value="JAD59004.1"/>
    <property type="molecule type" value="Transcribed_RNA"/>
</dbReference>
<sequence length="60" mass="6838">MSITTLRCAMGSNHIKPQHCKRPGDWNGLQFLCQQVSLPISPQKCITLLVIPFYQIIRNV</sequence>
<reference evidence="1" key="2">
    <citation type="journal article" date="2015" name="Data Brief">
        <title>Shoot transcriptome of the giant reed, Arundo donax.</title>
        <authorList>
            <person name="Barrero R.A."/>
            <person name="Guerrero F.D."/>
            <person name="Moolhuijzen P."/>
            <person name="Goolsby J.A."/>
            <person name="Tidwell J."/>
            <person name="Bellgard S.E."/>
            <person name="Bellgard M.I."/>
        </authorList>
    </citation>
    <scope>NUCLEOTIDE SEQUENCE</scope>
    <source>
        <tissue evidence="1">Shoot tissue taken approximately 20 cm above the soil surface</tissue>
    </source>
</reference>
<name>A0A0A9B4S6_ARUDO</name>
<accession>A0A0A9B4S6</accession>
<protein>
    <submittedName>
        <fullName evidence="1">Uncharacterized protein</fullName>
    </submittedName>
</protein>